<keyword evidence="1" id="KW-0472">Membrane</keyword>
<keyword evidence="3" id="KW-1185">Reference proteome</keyword>
<evidence type="ECO:0000313" key="2">
    <source>
        <dbReference type="EMBL" id="KAK3954070.1"/>
    </source>
</evidence>
<feature type="transmembrane region" description="Helical" evidence="1">
    <location>
        <begin position="62"/>
        <end position="82"/>
    </location>
</feature>
<gene>
    <name evidence="2" type="ORF">QBC32DRAFT_98941</name>
</gene>
<reference evidence="2" key="2">
    <citation type="submission" date="2023-06" db="EMBL/GenBank/DDBJ databases">
        <authorList>
            <consortium name="Lawrence Berkeley National Laboratory"/>
            <person name="Mondo S.J."/>
            <person name="Hensen N."/>
            <person name="Bonometti L."/>
            <person name="Westerberg I."/>
            <person name="Brannstrom I.O."/>
            <person name="Guillou S."/>
            <person name="Cros-Aarteil S."/>
            <person name="Calhoun S."/>
            <person name="Haridas S."/>
            <person name="Kuo A."/>
            <person name="Pangilinan J."/>
            <person name="Riley R."/>
            <person name="Labutti K."/>
            <person name="Andreopoulos B."/>
            <person name="Lipzen A."/>
            <person name="Chen C."/>
            <person name="Yanf M."/>
            <person name="Daum C."/>
            <person name="Ng V."/>
            <person name="Clum A."/>
            <person name="Steindorff A."/>
            <person name="Ohm R."/>
            <person name="Martin F."/>
            <person name="Silar P."/>
            <person name="Natvig D."/>
            <person name="Lalanne C."/>
            <person name="Gautier V."/>
            <person name="Ament-Velasquez S.L."/>
            <person name="Kruys A."/>
            <person name="Hutchinson M.I."/>
            <person name="Powell A.J."/>
            <person name="Barry K."/>
            <person name="Miller A.N."/>
            <person name="Grigoriev I.V."/>
            <person name="Debuchy R."/>
            <person name="Gladieux P."/>
            <person name="Thoren M.H."/>
            <person name="Johannesson H."/>
        </authorList>
    </citation>
    <scope>NUCLEOTIDE SEQUENCE</scope>
    <source>
        <strain evidence="2">CBS 626.80</strain>
    </source>
</reference>
<evidence type="ECO:0000313" key="3">
    <source>
        <dbReference type="Proteomes" id="UP001303222"/>
    </source>
</evidence>
<evidence type="ECO:0000256" key="1">
    <source>
        <dbReference type="SAM" id="Phobius"/>
    </source>
</evidence>
<keyword evidence="1" id="KW-1133">Transmembrane helix</keyword>
<protein>
    <submittedName>
        <fullName evidence="2">Uncharacterized protein</fullName>
    </submittedName>
</protein>
<proteinExistence type="predicted"/>
<dbReference type="Proteomes" id="UP001303222">
    <property type="component" value="Unassembled WGS sequence"/>
</dbReference>
<organism evidence="2 3">
    <name type="scientific">Pseudoneurospora amorphoporcata</name>
    <dbReference type="NCBI Taxonomy" id="241081"/>
    <lineage>
        <taxon>Eukaryota</taxon>
        <taxon>Fungi</taxon>
        <taxon>Dikarya</taxon>
        <taxon>Ascomycota</taxon>
        <taxon>Pezizomycotina</taxon>
        <taxon>Sordariomycetes</taxon>
        <taxon>Sordariomycetidae</taxon>
        <taxon>Sordariales</taxon>
        <taxon>Sordariaceae</taxon>
        <taxon>Pseudoneurospora</taxon>
    </lineage>
</organism>
<dbReference type="AlphaFoldDB" id="A0AAN6NXU5"/>
<reference evidence="2" key="1">
    <citation type="journal article" date="2023" name="Mol. Phylogenet. Evol.">
        <title>Genome-scale phylogeny and comparative genomics of the fungal order Sordariales.</title>
        <authorList>
            <person name="Hensen N."/>
            <person name="Bonometti L."/>
            <person name="Westerberg I."/>
            <person name="Brannstrom I.O."/>
            <person name="Guillou S."/>
            <person name="Cros-Aarteil S."/>
            <person name="Calhoun S."/>
            <person name="Haridas S."/>
            <person name="Kuo A."/>
            <person name="Mondo S."/>
            <person name="Pangilinan J."/>
            <person name="Riley R."/>
            <person name="LaButti K."/>
            <person name="Andreopoulos B."/>
            <person name="Lipzen A."/>
            <person name="Chen C."/>
            <person name="Yan M."/>
            <person name="Daum C."/>
            <person name="Ng V."/>
            <person name="Clum A."/>
            <person name="Steindorff A."/>
            <person name="Ohm R.A."/>
            <person name="Martin F."/>
            <person name="Silar P."/>
            <person name="Natvig D.O."/>
            <person name="Lalanne C."/>
            <person name="Gautier V."/>
            <person name="Ament-Velasquez S.L."/>
            <person name="Kruys A."/>
            <person name="Hutchinson M.I."/>
            <person name="Powell A.J."/>
            <person name="Barry K."/>
            <person name="Miller A.N."/>
            <person name="Grigoriev I.V."/>
            <person name="Debuchy R."/>
            <person name="Gladieux P."/>
            <person name="Hiltunen Thoren M."/>
            <person name="Johannesson H."/>
        </authorList>
    </citation>
    <scope>NUCLEOTIDE SEQUENCE</scope>
    <source>
        <strain evidence="2">CBS 626.80</strain>
    </source>
</reference>
<accession>A0AAN6NXU5</accession>
<sequence length="84" mass="9956">MVYSHRRGILWLDALEFLFFFLHLSCIVVLIHNMVCLLWVVVNASRKHVVVPLDSYTRHLELSVSAKIPFFFFFFLCLHAHLHT</sequence>
<feature type="transmembrane region" description="Helical" evidence="1">
    <location>
        <begin position="20"/>
        <end position="42"/>
    </location>
</feature>
<name>A0AAN6NXU5_9PEZI</name>
<comment type="caution">
    <text evidence="2">The sequence shown here is derived from an EMBL/GenBank/DDBJ whole genome shotgun (WGS) entry which is preliminary data.</text>
</comment>
<dbReference type="EMBL" id="MU859095">
    <property type="protein sequence ID" value="KAK3954070.1"/>
    <property type="molecule type" value="Genomic_DNA"/>
</dbReference>
<keyword evidence="1" id="KW-0812">Transmembrane</keyword>